<reference evidence="2" key="1">
    <citation type="submission" date="2016-10" db="EMBL/GenBank/DDBJ databases">
        <authorList>
            <person name="Varghese N."/>
            <person name="Submissions S."/>
        </authorList>
    </citation>
    <scope>NUCLEOTIDE SEQUENCE [LARGE SCALE GENOMIC DNA]</scope>
    <source>
        <strain evidence="2">DSM 15363</strain>
    </source>
</reference>
<dbReference type="STRING" id="262004.SAMN04489796_101848"/>
<keyword evidence="2" id="KW-1185">Reference proteome</keyword>
<evidence type="ECO:0000313" key="1">
    <source>
        <dbReference type="EMBL" id="SDG88427.1"/>
    </source>
</evidence>
<dbReference type="Proteomes" id="UP000199492">
    <property type="component" value="Unassembled WGS sequence"/>
</dbReference>
<organism evidence="1 2">
    <name type="scientific">Winogradskyella thalassocola</name>
    <dbReference type="NCBI Taxonomy" id="262004"/>
    <lineage>
        <taxon>Bacteria</taxon>
        <taxon>Pseudomonadati</taxon>
        <taxon>Bacteroidota</taxon>
        <taxon>Flavobacteriia</taxon>
        <taxon>Flavobacteriales</taxon>
        <taxon>Flavobacteriaceae</taxon>
        <taxon>Winogradskyella</taxon>
    </lineage>
</organism>
<dbReference type="AlphaFoldDB" id="A0A1G7XW61"/>
<accession>A0A1G7XW61</accession>
<evidence type="ECO:0000313" key="2">
    <source>
        <dbReference type="Proteomes" id="UP000199492"/>
    </source>
</evidence>
<name>A0A1G7XW61_9FLAO</name>
<protein>
    <submittedName>
        <fullName evidence="1">Uncharacterized protein</fullName>
    </submittedName>
</protein>
<dbReference type="RefSeq" id="WP_092466318.1">
    <property type="nucleotide sequence ID" value="NZ_FNCZ01000001.1"/>
</dbReference>
<sequence>MSKIVAFTYSILILFQSFNIGIEDLSKFGILMEHAEFHKEMYGDTFYQFLAEHYGDAKVNHDNEHDEHQNLPFKDAHQLCSHMNIPFINTTVTFELTHQSFIKIPFNFHYTDSHTNFEKLSVFQPPKHA</sequence>
<gene>
    <name evidence="1" type="ORF">SAMN04489796_101848</name>
</gene>
<dbReference type="EMBL" id="FNCZ01000001">
    <property type="protein sequence ID" value="SDG88427.1"/>
    <property type="molecule type" value="Genomic_DNA"/>
</dbReference>
<proteinExistence type="predicted"/>
<dbReference type="OrthoDB" id="1446707at2"/>